<reference evidence="2 3" key="1">
    <citation type="journal article" date="2018" name="Sci. Rep.">
        <title>Genomic signatures of local adaptation to the degree of environmental predictability in rotifers.</title>
        <authorList>
            <person name="Franch-Gras L."/>
            <person name="Hahn C."/>
            <person name="Garcia-Roger E.M."/>
            <person name="Carmona M.J."/>
            <person name="Serra M."/>
            <person name="Gomez A."/>
        </authorList>
    </citation>
    <scope>NUCLEOTIDE SEQUENCE [LARGE SCALE GENOMIC DNA]</scope>
    <source>
        <strain evidence="2">HYR1</strain>
    </source>
</reference>
<comment type="caution">
    <text evidence="2">The sequence shown here is derived from an EMBL/GenBank/DDBJ whole genome shotgun (WGS) entry which is preliminary data.</text>
</comment>
<gene>
    <name evidence="2" type="ORF">BpHYR1_049392</name>
</gene>
<evidence type="ECO:0000313" key="3">
    <source>
        <dbReference type="Proteomes" id="UP000276133"/>
    </source>
</evidence>
<organism evidence="2 3">
    <name type="scientific">Brachionus plicatilis</name>
    <name type="common">Marine rotifer</name>
    <name type="synonym">Brachionus muelleri</name>
    <dbReference type="NCBI Taxonomy" id="10195"/>
    <lineage>
        <taxon>Eukaryota</taxon>
        <taxon>Metazoa</taxon>
        <taxon>Spiralia</taxon>
        <taxon>Gnathifera</taxon>
        <taxon>Rotifera</taxon>
        <taxon>Eurotatoria</taxon>
        <taxon>Monogononta</taxon>
        <taxon>Pseudotrocha</taxon>
        <taxon>Ploima</taxon>
        <taxon>Brachionidae</taxon>
        <taxon>Brachionus</taxon>
    </lineage>
</organism>
<keyword evidence="3" id="KW-1185">Reference proteome</keyword>
<keyword evidence="1" id="KW-0472">Membrane</keyword>
<evidence type="ECO:0000256" key="1">
    <source>
        <dbReference type="SAM" id="Phobius"/>
    </source>
</evidence>
<keyword evidence="1" id="KW-0812">Transmembrane</keyword>
<accession>A0A3M7RDC0</accession>
<evidence type="ECO:0000313" key="2">
    <source>
        <dbReference type="EMBL" id="RNA21602.1"/>
    </source>
</evidence>
<protein>
    <submittedName>
        <fullName evidence="2">Uncharacterized protein</fullName>
    </submittedName>
</protein>
<keyword evidence="1" id="KW-1133">Transmembrane helix</keyword>
<name>A0A3M7RDC0_BRAPC</name>
<sequence length="104" mass="12237">MDTFHKYSICNCSYHLRFDQDRLMMVDIFPKVAFLLAQKDSGENFRSTSMTQFVLVKDIKNVQMFFKALMLLCLKFVQSYTFACVCIKLIKTLAGIKMRKEITR</sequence>
<proteinExistence type="predicted"/>
<dbReference type="Proteomes" id="UP000276133">
    <property type="component" value="Unassembled WGS sequence"/>
</dbReference>
<dbReference type="AlphaFoldDB" id="A0A3M7RDC0"/>
<dbReference type="EMBL" id="REGN01003636">
    <property type="protein sequence ID" value="RNA21602.1"/>
    <property type="molecule type" value="Genomic_DNA"/>
</dbReference>
<feature type="transmembrane region" description="Helical" evidence="1">
    <location>
        <begin position="68"/>
        <end position="90"/>
    </location>
</feature>